<protein>
    <submittedName>
        <fullName evidence="4">ABC transporter, solute-binding protein</fullName>
    </submittedName>
</protein>
<comment type="similarity">
    <text evidence="1">Belongs to the bacterial solute-binding protein 1 family.</text>
</comment>
<accession>A7VPW9</accession>
<organism evidence="4 5">
    <name type="scientific">[Clostridium] leptum DSM 753</name>
    <dbReference type="NCBI Taxonomy" id="428125"/>
    <lineage>
        <taxon>Bacteria</taxon>
        <taxon>Bacillati</taxon>
        <taxon>Bacillota</taxon>
        <taxon>Clostridia</taxon>
        <taxon>Eubacteriales</taxon>
        <taxon>Oscillospiraceae</taxon>
        <taxon>Oscillospiraceae incertae sedis</taxon>
    </lineage>
</organism>
<dbReference type="PANTHER" id="PTHR43649:SF34">
    <property type="entry name" value="ABC TRANSPORTER PERIPLASMIC-BINDING PROTEIN YCJN-RELATED"/>
    <property type="match status" value="1"/>
</dbReference>
<comment type="caution">
    <text evidence="4">The sequence shown here is derived from an EMBL/GenBank/DDBJ whole genome shotgun (WGS) entry which is preliminary data.</text>
</comment>
<dbReference type="InterPro" id="IPR006059">
    <property type="entry name" value="SBP"/>
</dbReference>
<dbReference type="CDD" id="cd13585">
    <property type="entry name" value="PBP2_TMBP_like"/>
    <property type="match status" value="1"/>
</dbReference>
<name>A7VPW9_9FIRM</name>
<dbReference type="AlphaFoldDB" id="A7VPW9"/>
<reference evidence="4 5" key="2">
    <citation type="submission" date="2007-08" db="EMBL/GenBank/DDBJ databases">
        <authorList>
            <person name="Fulton L."/>
            <person name="Clifton S."/>
            <person name="Fulton B."/>
            <person name="Xu J."/>
            <person name="Minx P."/>
            <person name="Pepin K.H."/>
            <person name="Johnson M."/>
            <person name="Thiruvilangam P."/>
            <person name="Bhonagiri V."/>
            <person name="Nash W.E."/>
            <person name="Wang C."/>
            <person name="Mardis E.R."/>
            <person name="Wilson R.K."/>
        </authorList>
    </citation>
    <scope>NUCLEOTIDE SEQUENCE [LARGE SCALE GENOMIC DNA]</scope>
    <source>
        <strain evidence="4 5">DSM 753</strain>
    </source>
</reference>
<dbReference type="Pfam" id="PF13416">
    <property type="entry name" value="SBP_bac_8"/>
    <property type="match status" value="1"/>
</dbReference>
<evidence type="ECO:0000313" key="4">
    <source>
        <dbReference type="EMBL" id="EDO62474.1"/>
    </source>
</evidence>
<dbReference type="HOGENOM" id="CLU_031285_10_5_9"/>
<keyword evidence="2" id="KW-0813">Transport</keyword>
<evidence type="ECO:0000256" key="1">
    <source>
        <dbReference type="ARBA" id="ARBA00008520"/>
    </source>
</evidence>
<gene>
    <name evidence="4" type="ORF">CLOLEP_00596</name>
</gene>
<dbReference type="Gene3D" id="3.40.190.10">
    <property type="entry name" value="Periplasmic binding protein-like II"/>
    <property type="match status" value="1"/>
</dbReference>
<dbReference type="InterPro" id="IPR050490">
    <property type="entry name" value="Bact_solute-bd_prot1"/>
</dbReference>
<dbReference type="SUPFAM" id="SSF53850">
    <property type="entry name" value="Periplasmic binding protein-like II"/>
    <property type="match status" value="1"/>
</dbReference>
<reference evidence="4 5" key="1">
    <citation type="submission" date="2007-08" db="EMBL/GenBank/DDBJ databases">
        <title>Draft genome sequence of Clostridium leptum (DSM 753).</title>
        <authorList>
            <person name="Sudarsanam P."/>
            <person name="Ley R."/>
            <person name="Guruge J."/>
            <person name="Turnbaugh P.J."/>
            <person name="Mahowald M."/>
            <person name="Liep D."/>
            <person name="Gordon J."/>
        </authorList>
    </citation>
    <scope>NUCLEOTIDE SEQUENCE [LARGE SCALE GENOMIC DNA]</scope>
    <source>
        <strain evidence="4 5">DSM 753</strain>
    </source>
</reference>
<dbReference type="EMBL" id="ABCB02000014">
    <property type="protein sequence ID" value="EDO62474.1"/>
    <property type="molecule type" value="Genomic_DNA"/>
</dbReference>
<dbReference type="eggNOG" id="COG1653">
    <property type="taxonomic scope" value="Bacteria"/>
</dbReference>
<evidence type="ECO:0000313" key="5">
    <source>
        <dbReference type="Proteomes" id="UP000003490"/>
    </source>
</evidence>
<dbReference type="Proteomes" id="UP000003490">
    <property type="component" value="Unassembled WGS sequence"/>
</dbReference>
<dbReference type="PANTHER" id="PTHR43649">
    <property type="entry name" value="ARABINOSE-BINDING PROTEIN-RELATED"/>
    <property type="match status" value="1"/>
</dbReference>
<evidence type="ECO:0000256" key="3">
    <source>
        <dbReference type="ARBA" id="ARBA00022729"/>
    </source>
</evidence>
<sequence length="468" mass="51599">MRKRTVIHEKESLFKKYNTGGNFMKKVLALVLASLLTISLAGCNDSKTNTPADGSSGSTNETETVTISYYGEGDAPKIEARAKAIPLFEEATGIKVDVQAYNITELFEIIEVQIAAGEANVDVIDVDSPLVHAYHSRGYLIPLEEYFTEEEKKQFTEKALEAASVDGTLVAPPIDNSSQILYYNKDLLDLAGLEYPSADPADRITWEEVVDMAQKVMDAAEADGQEGVWGLTFEQISRPYQMLCLPLSLGGDDIGEDTSTVDGIWNTEPWYQAAQWYYDIHNTWNIAPRGDDQFTIRDLFASGKLAFMLAGNWMPGNLALADVTCNWGYAAHPYFEGGKAVTATGCWNIGVASTSKNPEAAAEFVKFMTIGEGNDFWHEDVKSLSARTAVLEEEAESPEFQEFPDSIQLLAADESVNTSVIRPLMVGYSEYQDVFTACWEDIRNGGDPVETIDTYTAELNSLLAKYAE</sequence>
<keyword evidence="3" id="KW-0732">Signal</keyword>
<proteinExistence type="inferred from homology"/>
<evidence type="ECO:0000256" key="2">
    <source>
        <dbReference type="ARBA" id="ARBA00022448"/>
    </source>
</evidence>